<protein>
    <submittedName>
        <fullName evidence="2">HypC/HybG/HupF family hydrogenase formation chaperone</fullName>
    </submittedName>
</protein>
<dbReference type="RefSeq" id="WP_208675778.1">
    <property type="nucleotide sequence ID" value="NZ_CP030139.2"/>
</dbReference>
<sequence length="81" mass="8341">MCLAVPGQLLSIHTQPDDLEGLFRSGRVSFGGAIREVSLACVPEAQVGDYVIVHAGFALTVLDAEEAERTLAATAAIASGS</sequence>
<evidence type="ECO:0000256" key="1">
    <source>
        <dbReference type="ARBA" id="ARBA00006018"/>
    </source>
</evidence>
<comment type="similarity">
    <text evidence="1">Belongs to the HupF/HypC family.</text>
</comment>
<dbReference type="Gene3D" id="2.30.30.140">
    <property type="match status" value="1"/>
</dbReference>
<reference evidence="2 3" key="1">
    <citation type="journal article" date="2018" name="Sci. Rep.">
        <title>Genome Features and Biochemical Characteristics of a Robust, Fast Growing and Naturally Transformable Cyanobacterium Synechococcus elongatus PCC 11801 Isolated from India.</title>
        <authorList>
            <person name="Jaiswal D."/>
            <person name="Sengupta A."/>
            <person name="Sohoni S."/>
            <person name="Sengupta S."/>
            <person name="Phadnavis A.G."/>
            <person name="Pakrasi H.B."/>
            <person name="Wangikar P.P."/>
        </authorList>
    </citation>
    <scope>NUCLEOTIDE SEQUENCE [LARGE SCALE GENOMIC DNA]</scope>
    <source>
        <strain evidence="2 3">PCC 11801</strain>
    </source>
</reference>
<dbReference type="InterPro" id="IPR001109">
    <property type="entry name" value="Hydrogenase_HupF/HypC"/>
</dbReference>
<accession>A0AAN1UTY8</accession>
<dbReference type="AlphaFoldDB" id="A0AAN1UTY8"/>
<dbReference type="Proteomes" id="UP000267249">
    <property type="component" value="Chromosome"/>
</dbReference>
<proteinExistence type="inferred from homology"/>
<dbReference type="InterPro" id="IPR019812">
    <property type="entry name" value="Hydgase_assmbl_chp_CS"/>
</dbReference>
<dbReference type="PRINTS" id="PR00445">
    <property type="entry name" value="HUPFHYPC"/>
</dbReference>
<dbReference type="PROSITE" id="PS01097">
    <property type="entry name" value="HUPF_HYPC"/>
    <property type="match status" value="1"/>
</dbReference>
<dbReference type="EMBL" id="CP030139">
    <property type="protein sequence ID" value="AZB71995.1"/>
    <property type="molecule type" value="Genomic_DNA"/>
</dbReference>
<dbReference type="Pfam" id="PF01455">
    <property type="entry name" value="HupF_HypC"/>
    <property type="match status" value="1"/>
</dbReference>
<dbReference type="GO" id="GO:1902670">
    <property type="term" value="F:carbon dioxide binding"/>
    <property type="evidence" value="ECO:0007669"/>
    <property type="project" value="TreeGrafter"/>
</dbReference>
<gene>
    <name evidence="2" type="ORF">DOP62_03960</name>
</gene>
<dbReference type="PANTHER" id="PTHR35177:SF2">
    <property type="entry name" value="HYDROGENASE MATURATION FACTOR HYBG"/>
    <property type="match status" value="1"/>
</dbReference>
<organism evidence="2 3">
    <name type="scientific">Synechococcus elongatus PCC 11801</name>
    <dbReference type="NCBI Taxonomy" id="2219813"/>
    <lineage>
        <taxon>Bacteria</taxon>
        <taxon>Bacillati</taxon>
        <taxon>Cyanobacteriota</taxon>
        <taxon>Cyanophyceae</taxon>
        <taxon>Synechococcales</taxon>
        <taxon>Synechococcaceae</taxon>
        <taxon>Synechococcus</taxon>
    </lineage>
</organism>
<name>A0AAN1UTY8_SYNEL</name>
<dbReference type="GO" id="GO:0051604">
    <property type="term" value="P:protein maturation"/>
    <property type="evidence" value="ECO:0007669"/>
    <property type="project" value="TreeGrafter"/>
</dbReference>
<dbReference type="PANTHER" id="PTHR35177">
    <property type="entry name" value="HYDROGENASE MATURATION FACTOR HYBG"/>
    <property type="match status" value="1"/>
</dbReference>
<evidence type="ECO:0000313" key="3">
    <source>
        <dbReference type="Proteomes" id="UP000267249"/>
    </source>
</evidence>
<dbReference type="GO" id="GO:0005506">
    <property type="term" value="F:iron ion binding"/>
    <property type="evidence" value="ECO:0007669"/>
    <property type="project" value="TreeGrafter"/>
</dbReference>
<evidence type="ECO:0000313" key="2">
    <source>
        <dbReference type="EMBL" id="AZB71995.1"/>
    </source>
</evidence>
<dbReference type="NCBIfam" id="TIGR00074">
    <property type="entry name" value="hypC_hupF"/>
    <property type="match status" value="1"/>
</dbReference>
<dbReference type="SUPFAM" id="SSF159127">
    <property type="entry name" value="HupF/HypC-like"/>
    <property type="match status" value="1"/>
</dbReference>